<keyword evidence="1 5" id="KW-0436">Ligase</keyword>
<name>A0A9D1FDB3_9FIRM</name>
<dbReference type="PANTHER" id="PTHR12835">
    <property type="entry name" value="BIOTIN PROTEIN LIGASE"/>
    <property type="match status" value="1"/>
</dbReference>
<dbReference type="EMBL" id="DVJK01000120">
    <property type="protein sequence ID" value="HIS66779.1"/>
    <property type="molecule type" value="Genomic_DNA"/>
</dbReference>
<evidence type="ECO:0000259" key="4">
    <source>
        <dbReference type="PROSITE" id="PS51733"/>
    </source>
</evidence>
<dbReference type="SUPFAM" id="SSF55681">
    <property type="entry name" value="Class II aaRS and biotin synthetases"/>
    <property type="match status" value="1"/>
</dbReference>
<protein>
    <recommendedName>
        <fullName evidence="3">biotin--[biotin carboxyl-carrier protein] ligase</fullName>
        <ecNumber evidence="3">6.3.4.15</ecNumber>
    </recommendedName>
</protein>
<dbReference type="PANTHER" id="PTHR12835:SF5">
    <property type="entry name" value="BIOTIN--PROTEIN LIGASE"/>
    <property type="match status" value="1"/>
</dbReference>
<dbReference type="AlphaFoldDB" id="A0A9D1FDB3"/>
<reference evidence="5" key="1">
    <citation type="submission" date="2020-10" db="EMBL/GenBank/DDBJ databases">
        <authorList>
            <person name="Gilroy R."/>
        </authorList>
    </citation>
    <scope>NUCLEOTIDE SEQUENCE</scope>
    <source>
        <strain evidence="5">ChiHjej10B9-9673</strain>
    </source>
</reference>
<dbReference type="EC" id="6.3.4.15" evidence="3"/>
<proteinExistence type="predicted"/>
<dbReference type="CDD" id="cd16442">
    <property type="entry name" value="BPL"/>
    <property type="match status" value="1"/>
</dbReference>
<dbReference type="Proteomes" id="UP000824001">
    <property type="component" value="Unassembled WGS sequence"/>
</dbReference>
<accession>A0A9D1FDB3</accession>
<dbReference type="Pfam" id="PF03099">
    <property type="entry name" value="BPL_LplA_LipB"/>
    <property type="match status" value="1"/>
</dbReference>
<evidence type="ECO:0000256" key="1">
    <source>
        <dbReference type="ARBA" id="ARBA00022598"/>
    </source>
</evidence>
<reference evidence="5" key="2">
    <citation type="journal article" date="2021" name="PeerJ">
        <title>Extensive microbial diversity within the chicken gut microbiome revealed by metagenomics and culture.</title>
        <authorList>
            <person name="Gilroy R."/>
            <person name="Ravi A."/>
            <person name="Getino M."/>
            <person name="Pursley I."/>
            <person name="Horton D.L."/>
            <person name="Alikhan N.F."/>
            <person name="Baker D."/>
            <person name="Gharbi K."/>
            <person name="Hall N."/>
            <person name="Watson M."/>
            <person name="Adriaenssens E.M."/>
            <person name="Foster-Nyarko E."/>
            <person name="Jarju S."/>
            <person name="Secka A."/>
            <person name="Antonio M."/>
            <person name="Oren A."/>
            <person name="Chaudhuri R.R."/>
            <person name="La Ragione R."/>
            <person name="Hildebrand F."/>
            <person name="Pallen M.J."/>
        </authorList>
    </citation>
    <scope>NUCLEOTIDE SEQUENCE</scope>
    <source>
        <strain evidence="5">ChiHjej10B9-9673</strain>
    </source>
</reference>
<dbReference type="InterPro" id="IPR003142">
    <property type="entry name" value="BPL_C"/>
</dbReference>
<dbReference type="InterPro" id="IPR045864">
    <property type="entry name" value="aa-tRNA-synth_II/BPL/LPL"/>
</dbReference>
<gene>
    <name evidence="5" type="ORF">IAC18_04360</name>
</gene>
<dbReference type="InterPro" id="IPR004408">
    <property type="entry name" value="Biotin_CoA_COase_ligase"/>
</dbReference>
<dbReference type="Gene3D" id="2.30.30.100">
    <property type="match status" value="1"/>
</dbReference>
<keyword evidence="2" id="KW-0092">Biotin</keyword>
<sequence>MFDLDFLRSAAPGYDIRFIDTTASTNSALLEATDARAGTALVALSQSAGRGRMGRSFASPEGGLYMSLLLEPASAEDALLITPRAAVAVCRAIEAVSGRETGIKWVNDILMGGKKVCGILAEARAGERLRVVLGVGVNVSAVPEGLEDTAGAVFEAAPALARERLAAGILNELRGGYDFRAEYLRRCVTVGREVAVTRGAERFTARALDIDERFRLLVERGGEILALDSGEATLHI</sequence>
<evidence type="ECO:0000313" key="6">
    <source>
        <dbReference type="Proteomes" id="UP000824001"/>
    </source>
</evidence>
<dbReference type="GO" id="GO:0016740">
    <property type="term" value="F:transferase activity"/>
    <property type="evidence" value="ECO:0007669"/>
    <property type="project" value="UniProtKB-ARBA"/>
</dbReference>
<feature type="domain" description="BPL/LPL catalytic" evidence="4">
    <location>
        <begin position="1"/>
        <end position="181"/>
    </location>
</feature>
<comment type="caution">
    <text evidence="5">The sequence shown here is derived from an EMBL/GenBank/DDBJ whole genome shotgun (WGS) entry which is preliminary data.</text>
</comment>
<dbReference type="GO" id="GO:0009249">
    <property type="term" value="P:protein lipoylation"/>
    <property type="evidence" value="ECO:0007669"/>
    <property type="project" value="UniProtKB-ARBA"/>
</dbReference>
<dbReference type="GO" id="GO:0004077">
    <property type="term" value="F:biotin--[biotin carboxyl-carrier protein] ligase activity"/>
    <property type="evidence" value="ECO:0007669"/>
    <property type="project" value="UniProtKB-EC"/>
</dbReference>
<dbReference type="Gene3D" id="3.30.930.10">
    <property type="entry name" value="Bira Bifunctional Protein, Domain 2"/>
    <property type="match status" value="1"/>
</dbReference>
<dbReference type="GO" id="GO:0005737">
    <property type="term" value="C:cytoplasm"/>
    <property type="evidence" value="ECO:0007669"/>
    <property type="project" value="TreeGrafter"/>
</dbReference>
<dbReference type="PROSITE" id="PS51733">
    <property type="entry name" value="BPL_LPL_CATALYTIC"/>
    <property type="match status" value="1"/>
</dbReference>
<dbReference type="NCBIfam" id="TIGR00121">
    <property type="entry name" value="birA_ligase"/>
    <property type="match status" value="1"/>
</dbReference>
<organism evidence="5 6">
    <name type="scientific">Candidatus Scatomorpha merdipullorum</name>
    <dbReference type="NCBI Taxonomy" id="2840927"/>
    <lineage>
        <taxon>Bacteria</taxon>
        <taxon>Bacillati</taxon>
        <taxon>Bacillota</taxon>
        <taxon>Clostridia</taxon>
        <taxon>Eubacteriales</taxon>
        <taxon>Candidatus Scatomorpha</taxon>
    </lineage>
</organism>
<dbReference type="InterPro" id="IPR004143">
    <property type="entry name" value="BPL_LPL_catalytic"/>
</dbReference>
<evidence type="ECO:0000256" key="3">
    <source>
        <dbReference type="ARBA" id="ARBA00024227"/>
    </source>
</evidence>
<evidence type="ECO:0000313" key="5">
    <source>
        <dbReference type="EMBL" id="HIS66779.1"/>
    </source>
</evidence>
<evidence type="ECO:0000256" key="2">
    <source>
        <dbReference type="ARBA" id="ARBA00023267"/>
    </source>
</evidence>
<dbReference type="Pfam" id="PF02237">
    <property type="entry name" value="BPL_C"/>
    <property type="match status" value="1"/>
</dbReference>